<evidence type="ECO:0000256" key="1">
    <source>
        <dbReference type="SAM" id="SignalP"/>
    </source>
</evidence>
<evidence type="ECO:0000313" key="3">
    <source>
        <dbReference type="Proteomes" id="UP000305524"/>
    </source>
</evidence>
<feature type="signal peptide" evidence="1">
    <location>
        <begin position="1"/>
        <end position="25"/>
    </location>
</feature>
<gene>
    <name evidence="2" type="ORF">FC701_36880</name>
</gene>
<comment type="caution">
    <text evidence="2">The sequence shown here is derived from an EMBL/GenBank/DDBJ whole genome shotgun (WGS) entry which is preliminary data.</text>
</comment>
<proteinExistence type="predicted"/>
<dbReference type="Proteomes" id="UP000305524">
    <property type="component" value="Unassembled WGS sequence"/>
</dbReference>
<reference evidence="2 3" key="1">
    <citation type="journal article" date="2019" name="Environ. Microbiol.">
        <title>An active ?-lactamase is a part of an orchestrated cell wall stress resistance network of Bacillus subtilis and related rhizosphere species.</title>
        <authorList>
            <person name="Bucher T."/>
            <person name="Keren-Paz A."/>
            <person name="Hausser J."/>
            <person name="Olender T."/>
            <person name="Cytryn E."/>
            <person name="Kolodkin-Gal I."/>
        </authorList>
    </citation>
    <scope>NUCLEOTIDE SEQUENCE [LARGE SCALE GENOMIC DNA]</scope>
    <source>
        <strain evidence="2 3">I186</strain>
    </source>
</reference>
<keyword evidence="1" id="KW-0732">Signal</keyword>
<protein>
    <submittedName>
        <fullName evidence="2">Uncharacterized protein</fullName>
    </submittedName>
</protein>
<feature type="chain" id="PRO_5020970563" evidence="1">
    <location>
        <begin position="26"/>
        <end position="63"/>
    </location>
</feature>
<feature type="non-terminal residue" evidence="2">
    <location>
        <position position="63"/>
    </location>
</feature>
<name>A0A4U2ZIS5_BACMY</name>
<accession>A0A4U2ZIS5</accession>
<evidence type="ECO:0000313" key="2">
    <source>
        <dbReference type="EMBL" id="TKI73590.1"/>
    </source>
</evidence>
<dbReference type="RefSeq" id="WP_137059855.1">
    <property type="nucleotide sequence ID" value="NZ_SZOD01001621.1"/>
</dbReference>
<dbReference type="EMBL" id="SZOD01001621">
    <property type="protein sequence ID" value="TKI73590.1"/>
    <property type="molecule type" value="Genomic_DNA"/>
</dbReference>
<sequence>MKNKLSGVLAATLALTMTLPTGAMASSSSKTPVVANQEVASQELEKIAADKAALLTKSHGTTS</sequence>
<dbReference type="AlphaFoldDB" id="A0A4U2ZIS5"/>
<organism evidence="2 3">
    <name type="scientific">Bacillus mycoides</name>
    <dbReference type="NCBI Taxonomy" id="1405"/>
    <lineage>
        <taxon>Bacteria</taxon>
        <taxon>Bacillati</taxon>
        <taxon>Bacillota</taxon>
        <taxon>Bacilli</taxon>
        <taxon>Bacillales</taxon>
        <taxon>Bacillaceae</taxon>
        <taxon>Bacillus</taxon>
        <taxon>Bacillus cereus group</taxon>
    </lineage>
</organism>